<dbReference type="OrthoDB" id="3560511at2759"/>
<evidence type="ECO:0000313" key="1">
    <source>
        <dbReference type="EMBL" id="KUJ07140.1"/>
    </source>
</evidence>
<sequence length="554" mass="62519">MRGSENICLFCRHALSLRSSARSAKRFASTRQREPYVLPRLVIDLDAADSKYVRKIEELDEWYPASSTKPHASASADKGERRKYQQIHFPLKTIQVTPPDLLTFALMGDPGPWNRKTQNLRNIFRYRKIQPTDGIRSKAIQLSSEFIYDPVERLDEAGYIKRRDDAYVWQLMSCSERGGFLELSRLISMLSTTQEGCAFLAARAETVRKAIRQCRKTQTQEFQHTLVSSNAIVILLNNLCISLAAKGVKVSSLLCEAGLHYAAKSWNLPSLRRYLELLSEAPQGARPTVKALSTLMLRLVFEPEMTAGPMGAAAVKLITGWDRDESPVANRRRDTSFMSIFYQVETLNFYASYLVGLAEMGLKDILVAEWEADEKYAIGQSYWAQNPRLKAQAYALAFQIAGDRDYALSILLPALEVPGEPIPVELGQLSEQQSDGNDETSEIENNLPPNIRKLLLMILRNHYRYHNVRPGESLSNALKDFQENIPEDPWQFLDTFEKFLVRGYKAPFGPPPLSAKEIHWLDEAGVQGLVVLPEVDGNTTAPLYWKAASQAVVV</sequence>
<organism evidence="1 2">
    <name type="scientific">Mollisia scopiformis</name>
    <name type="common">Conifer needle endophyte fungus</name>
    <name type="synonym">Phialocephala scopiformis</name>
    <dbReference type="NCBI Taxonomy" id="149040"/>
    <lineage>
        <taxon>Eukaryota</taxon>
        <taxon>Fungi</taxon>
        <taxon>Dikarya</taxon>
        <taxon>Ascomycota</taxon>
        <taxon>Pezizomycotina</taxon>
        <taxon>Leotiomycetes</taxon>
        <taxon>Helotiales</taxon>
        <taxon>Mollisiaceae</taxon>
        <taxon>Mollisia</taxon>
    </lineage>
</organism>
<dbReference type="KEGG" id="psco:LY89DRAFT_691943"/>
<proteinExistence type="predicted"/>
<name>A0A132B422_MOLSC</name>
<dbReference type="GeneID" id="28826165"/>
<dbReference type="AlphaFoldDB" id="A0A132B422"/>
<dbReference type="RefSeq" id="XP_018061495.1">
    <property type="nucleotide sequence ID" value="XM_018216439.1"/>
</dbReference>
<dbReference type="Proteomes" id="UP000070700">
    <property type="component" value="Unassembled WGS sequence"/>
</dbReference>
<gene>
    <name evidence="1" type="ORF">LY89DRAFT_691943</name>
</gene>
<evidence type="ECO:0000313" key="2">
    <source>
        <dbReference type="Proteomes" id="UP000070700"/>
    </source>
</evidence>
<keyword evidence="2" id="KW-1185">Reference proteome</keyword>
<reference evidence="1 2" key="1">
    <citation type="submission" date="2015-10" db="EMBL/GenBank/DDBJ databases">
        <title>Full genome of DAOMC 229536 Phialocephala scopiformis, a fungal endophyte of spruce producing the potent anti-insectan compound rugulosin.</title>
        <authorList>
            <consortium name="DOE Joint Genome Institute"/>
            <person name="Walker A.K."/>
            <person name="Frasz S.L."/>
            <person name="Seifert K.A."/>
            <person name="Miller J.D."/>
            <person name="Mondo S.J."/>
            <person name="Labutti K."/>
            <person name="Lipzen A."/>
            <person name="Dockter R."/>
            <person name="Kennedy M."/>
            <person name="Grigoriev I.V."/>
            <person name="Spatafora J.W."/>
        </authorList>
    </citation>
    <scope>NUCLEOTIDE SEQUENCE [LARGE SCALE GENOMIC DNA]</scope>
    <source>
        <strain evidence="1 2">CBS 120377</strain>
    </source>
</reference>
<dbReference type="InParanoid" id="A0A132B422"/>
<accession>A0A132B422</accession>
<protein>
    <submittedName>
        <fullName evidence="1">Uncharacterized protein</fullName>
    </submittedName>
</protein>
<dbReference type="EMBL" id="KQ947441">
    <property type="protein sequence ID" value="KUJ07140.1"/>
    <property type="molecule type" value="Genomic_DNA"/>
</dbReference>